<dbReference type="GO" id="GO:0006325">
    <property type="term" value="P:chromatin organization"/>
    <property type="evidence" value="ECO:0007669"/>
    <property type="project" value="TreeGrafter"/>
</dbReference>
<dbReference type="STRING" id="84645.A0A498NFM7"/>
<evidence type="ECO:0000256" key="3">
    <source>
        <dbReference type="SAM" id="Coils"/>
    </source>
</evidence>
<dbReference type="CDD" id="cd02981">
    <property type="entry name" value="PDI_b_family"/>
    <property type="match status" value="1"/>
</dbReference>
<feature type="compositionally biased region" description="Pro residues" evidence="4">
    <location>
        <begin position="37"/>
        <end position="47"/>
    </location>
</feature>
<dbReference type="PANTHER" id="PTHR21669:SF12">
    <property type="entry name" value="UBINUCLEIN-1"/>
    <property type="match status" value="1"/>
</dbReference>
<comment type="caution">
    <text evidence="6">The sequence shown here is derived from an EMBL/GenBank/DDBJ whole genome shotgun (WGS) entry which is preliminary data.</text>
</comment>
<dbReference type="GO" id="GO:0005634">
    <property type="term" value="C:nucleus"/>
    <property type="evidence" value="ECO:0007669"/>
    <property type="project" value="TreeGrafter"/>
</dbReference>
<feature type="coiled-coil region" evidence="3">
    <location>
        <begin position="1119"/>
        <end position="1154"/>
    </location>
</feature>
<dbReference type="Pfam" id="PF00085">
    <property type="entry name" value="Thioredoxin"/>
    <property type="match status" value="1"/>
</dbReference>
<dbReference type="SUPFAM" id="SSF52833">
    <property type="entry name" value="Thioredoxin-like"/>
    <property type="match status" value="3"/>
</dbReference>
<name>A0A498NFM7_LABRO</name>
<comment type="similarity">
    <text evidence="1">Belongs to the ubinuclein family.</text>
</comment>
<proteinExistence type="inferred from homology"/>
<organism evidence="6 7">
    <name type="scientific">Labeo rohita</name>
    <name type="common">Indian major carp</name>
    <name type="synonym">Cyprinus rohita</name>
    <dbReference type="NCBI Taxonomy" id="84645"/>
    <lineage>
        <taxon>Eukaryota</taxon>
        <taxon>Metazoa</taxon>
        <taxon>Chordata</taxon>
        <taxon>Craniata</taxon>
        <taxon>Vertebrata</taxon>
        <taxon>Euteleostomi</taxon>
        <taxon>Actinopterygii</taxon>
        <taxon>Neopterygii</taxon>
        <taxon>Teleostei</taxon>
        <taxon>Ostariophysi</taxon>
        <taxon>Cypriniformes</taxon>
        <taxon>Cyprinidae</taxon>
        <taxon>Labeoninae</taxon>
        <taxon>Labeonini</taxon>
        <taxon>Labeo</taxon>
    </lineage>
</organism>
<feature type="compositionally biased region" description="Polar residues" evidence="4">
    <location>
        <begin position="621"/>
        <end position="648"/>
    </location>
</feature>
<dbReference type="Gene3D" id="3.40.30.10">
    <property type="entry name" value="Glutaredoxin"/>
    <property type="match status" value="3"/>
</dbReference>
<dbReference type="FunFam" id="3.40.30.10:FF:000167">
    <property type="entry name" value="Protein disulfide isomerase like, testis expressed"/>
    <property type="match status" value="1"/>
</dbReference>
<reference evidence="6 7" key="1">
    <citation type="submission" date="2018-03" db="EMBL/GenBank/DDBJ databases">
        <title>Draft genome sequence of Rohu Carp (Labeo rohita).</title>
        <authorList>
            <person name="Das P."/>
            <person name="Kushwaha B."/>
            <person name="Joshi C.G."/>
            <person name="Kumar D."/>
            <person name="Nagpure N.S."/>
            <person name="Sahoo L."/>
            <person name="Das S.P."/>
            <person name="Bit A."/>
            <person name="Patnaik S."/>
            <person name="Meher P.K."/>
            <person name="Jayasankar P."/>
            <person name="Koringa P.G."/>
            <person name="Patel N.V."/>
            <person name="Hinsu A.T."/>
            <person name="Kumar R."/>
            <person name="Pandey M."/>
            <person name="Agarwal S."/>
            <person name="Srivastava S."/>
            <person name="Singh M."/>
            <person name="Iquebal M.A."/>
            <person name="Jaiswal S."/>
            <person name="Angadi U.B."/>
            <person name="Kumar N."/>
            <person name="Raza M."/>
            <person name="Shah T.M."/>
            <person name="Rai A."/>
            <person name="Jena J.K."/>
        </authorList>
    </citation>
    <scope>NUCLEOTIDE SEQUENCE [LARGE SCALE GENOMIC DNA]</scope>
    <source>
        <strain evidence="6">DASCIFA01</strain>
        <tissue evidence="6">Testis</tissue>
    </source>
</reference>
<dbReference type="Pfam" id="PF08729">
    <property type="entry name" value="HUN"/>
    <property type="match status" value="1"/>
</dbReference>
<evidence type="ECO:0000256" key="1">
    <source>
        <dbReference type="ARBA" id="ARBA00009911"/>
    </source>
</evidence>
<sequence>MAAPRRIHLTALSSNAHFPLPAIPNASDQPVKQGLPAPTPATGSPPPLLAATRVELKLFESDEQRCPEFSYPDLISAKENTEKKKPQTLEEVEEDKERDELEALAKKFEAKYGGAGKRKKDRLQDLVDMGFGYDESDSFIDNSEAYDELVPACLTTRYGGFYINSGTLQFRPASDEGEENENDFEDVGFKPKKRKLKQGKDKKAGKKKKEEDMLAKKEEEEVRKSTPPDKSSAKKKKHKKPLSIDKMLKKFHKEKLQQLQMFNTRERDPHALNDIMHEVQEPPISADPLLTLIGSASADDLLQAVKAAEQDFDLDGLLAEPQNVCSPSLEDNGEALIVSVTEKPPTLLPDGLPPTLEQHIKELSQAVKKIEGQNKMEILSSELNSVLLDVEVNSKQLSGKVRSRIFSYLASQLSCSKGTLVKRAKKLHNLQQDEQLRELLKKLENAVARSMPEQITRFQNHCQAHSEARAAKLEAEKEKVIDGSDEEEEERSGKRVFGPRKRFKWNEEIRELLFEIVNLKMIIYDLESPACSSLEEYLKAFLEADVKPLWPKGWMQSRILLIETRKAHGHITGVVARKKPIGTTKMKKVSTATEDSKNNPEIQGPPALKRKRLSVPVSMQPEATLSTTAKTPSNTQTSTTFSTHPSNQNHKEGNHHTSTQRSPVTADGAGSVQMLWTKSAMDSESKRFQAGEKATPKLTLVAPPDGPEGDCPSVMQGVARLLTTTSVGDTPVSMAALVRSLVGTQRFPLLLYRSFRPRTPPQYSRVSYRALPPCMLSRSLGSALAPNFLDSLRPAKELLFLAQHLDLSSTVSRTDLEEGMVKVFYETAADIADLPFGVTGLDKIFSKYEISRDTVLLIRKSKPDKQFEMESSTVKTDLVQFIRLYEMELVTEYNGKTASKILNSAVLNHFLLFVNKTQKGFKKIYNAFETTAEQFRGKVLFVIIDVSEPRNGRIMEYFRVRPEETPLVRMVNLSNNIQYQLPSDQFDPHSLLEFCLTYLDGKAKPKLQSEPIPENWDTQPVKELVGMNFEKVAFNHDKNVIVLFYAPWSSDSRALFPLWEELAEHFSENEDVVVAKIDVTANDVNLPLGEKYPLIKFFPAVYTERVLPYSDKRELKPIITFMKKEIEKAKKDKAKEEKARKKFLDEQKAAEKEEL</sequence>
<dbReference type="PANTHER" id="PTHR21669">
    <property type="entry name" value="CAPZ-INTERACTING PROTEIN AND RELATED PROTEINS"/>
    <property type="match status" value="1"/>
</dbReference>
<feature type="compositionally biased region" description="Basic and acidic residues" evidence="4">
    <location>
        <begin position="79"/>
        <end position="88"/>
    </location>
</feature>
<dbReference type="InterPro" id="IPR014840">
    <property type="entry name" value="HRD"/>
</dbReference>
<protein>
    <submittedName>
        <fullName evidence="6">Ubinuclein-1-like isoform X2</fullName>
    </submittedName>
</protein>
<dbReference type="Pfam" id="PF14075">
    <property type="entry name" value="UBN_AB"/>
    <property type="match status" value="1"/>
</dbReference>
<keyword evidence="7" id="KW-1185">Reference proteome</keyword>
<feature type="compositionally biased region" description="Acidic residues" evidence="4">
    <location>
        <begin position="175"/>
        <end position="186"/>
    </location>
</feature>
<feature type="compositionally biased region" description="Basic and acidic residues" evidence="4">
    <location>
        <begin position="198"/>
        <end position="227"/>
    </location>
</feature>
<accession>A0A498NFM7</accession>
<evidence type="ECO:0000313" key="6">
    <source>
        <dbReference type="EMBL" id="RXN30555.1"/>
    </source>
</evidence>
<gene>
    <name evidence="6" type="ORF">ROHU_017714</name>
</gene>
<evidence type="ECO:0000313" key="7">
    <source>
        <dbReference type="Proteomes" id="UP000290572"/>
    </source>
</evidence>
<dbReference type="PROSITE" id="PS51352">
    <property type="entry name" value="THIOREDOXIN_2"/>
    <property type="match status" value="1"/>
</dbReference>
<dbReference type="InterPro" id="IPR013766">
    <property type="entry name" value="Thioredoxin_domain"/>
</dbReference>
<dbReference type="Proteomes" id="UP000290572">
    <property type="component" value="Unassembled WGS sequence"/>
</dbReference>
<dbReference type="InterPro" id="IPR026947">
    <property type="entry name" value="UBN_middle_dom"/>
</dbReference>
<dbReference type="EMBL" id="QBIY01011570">
    <property type="protein sequence ID" value="RXN30555.1"/>
    <property type="molecule type" value="Genomic_DNA"/>
</dbReference>
<feature type="region of interest" description="Disordered" evidence="4">
    <location>
        <begin position="70"/>
        <end position="98"/>
    </location>
</feature>
<keyword evidence="2" id="KW-0597">Phosphoprotein</keyword>
<dbReference type="CDD" id="cd02995">
    <property type="entry name" value="PDI_a_PDI_a'_C"/>
    <property type="match status" value="1"/>
</dbReference>
<evidence type="ECO:0000256" key="4">
    <source>
        <dbReference type="SAM" id="MobiDB-lite"/>
    </source>
</evidence>
<dbReference type="InterPro" id="IPR036249">
    <property type="entry name" value="Thioredoxin-like_sf"/>
</dbReference>
<feature type="coiled-coil region" evidence="3">
    <location>
        <begin position="429"/>
        <end position="490"/>
    </location>
</feature>
<dbReference type="CDD" id="cd02982">
    <property type="entry name" value="PDI_b'_family"/>
    <property type="match status" value="1"/>
</dbReference>
<feature type="domain" description="Thioredoxin" evidence="5">
    <location>
        <begin position="998"/>
        <end position="1149"/>
    </location>
</feature>
<feature type="region of interest" description="Disordered" evidence="4">
    <location>
        <begin position="172"/>
        <end position="243"/>
    </location>
</feature>
<dbReference type="AlphaFoldDB" id="A0A498NFM7"/>
<keyword evidence="3" id="KW-0175">Coiled coil</keyword>
<feature type="region of interest" description="Disordered" evidence="4">
    <location>
        <begin position="582"/>
        <end position="666"/>
    </location>
</feature>
<evidence type="ECO:0000256" key="2">
    <source>
        <dbReference type="ARBA" id="ARBA00022553"/>
    </source>
</evidence>
<evidence type="ECO:0000259" key="5">
    <source>
        <dbReference type="PROSITE" id="PS51352"/>
    </source>
</evidence>
<feature type="region of interest" description="Disordered" evidence="4">
    <location>
        <begin position="17"/>
        <end position="47"/>
    </location>
</feature>
<dbReference type="Pfam" id="PF13848">
    <property type="entry name" value="Thioredoxin_6"/>
    <property type="match status" value="1"/>
</dbReference>